<comment type="catalytic activity">
    <reaction evidence="3">
        <text>N(6)-succinyl-L-lysyl-[protein] + NAD(+) + H2O = 2''-O-succinyl-ADP-D-ribose + nicotinamide + L-lysyl-[protein]</text>
        <dbReference type="Rhea" id="RHEA:47668"/>
        <dbReference type="Rhea" id="RHEA-COMP:9752"/>
        <dbReference type="Rhea" id="RHEA-COMP:11877"/>
        <dbReference type="ChEBI" id="CHEBI:15377"/>
        <dbReference type="ChEBI" id="CHEBI:17154"/>
        <dbReference type="ChEBI" id="CHEBI:29969"/>
        <dbReference type="ChEBI" id="CHEBI:57540"/>
        <dbReference type="ChEBI" id="CHEBI:87830"/>
        <dbReference type="ChEBI" id="CHEBI:87832"/>
    </reaction>
</comment>
<dbReference type="GO" id="GO:0070403">
    <property type="term" value="F:NAD+ binding"/>
    <property type="evidence" value="ECO:0007669"/>
    <property type="project" value="UniProtKB-UniRule"/>
</dbReference>
<keyword evidence="3" id="KW-0496">Mitochondrion</keyword>
<dbReference type="InterPro" id="IPR029035">
    <property type="entry name" value="DHS-like_NAD/FAD-binding_dom"/>
</dbReference>
<dbReference type="InterPro" id="IPR026590">
    <property type="entry name" value="Ssirtuin_cat_dom"/>
</dbReference>
<evidence type="ECO:0000259" key="6">
    <source>
        <dbReference type="PROSITE" id="PS50305"/>
    </source>
</evidence>
<dbReference type="OMA" id="KWIAAGP"/>
<dbReference type="InterPro" id="IPR026591">
    <property type="entry name" value="Sirtuin_cat_small_dom_sf"/>
</dbReference>
<dbReference type="PANTHER" id="PTHR11085">
    <property type="entry name" value="NAD-DEPENDENT PROTEIN DEACYLASE SIRTUIN-5, MITOCHONDRIAL-RELATED"/>
    <property type="match status" value="1"/>
</dbReference>
<dbReference type="SUPFAM" id="SSF52467">
    <property type="entry name" value="DHS-like NAD/FAD-binding domain"/>
    <property type="match status" value="1"/>
</dbReference>
<comment type="subcellular location">
    <subcellularLocation>
        <location evidence="3">Mitochondrion</location>
    </subcellularLocation>
</comment>
<protein>
    <recommendedName>
        <fullName evidence="3">NAD-dependent protein deacylase</fullName>
        <ecNumber evidence="3">2.3.1.-</ecNumber>
    </recommendedName>
    <alternativeName>
        <fullName evidence="3">Regulatory protein SIR2 homolog 5</fullName>
    </alternativeName>
</protein>
<feature type="binding site" evidence="3">
    <location>
        <position position="373"/>
    </location>
    <ligand>
        <name>NAD(+)</name>
        <dbReference type="ChEBI" id="CHEBI:57540"/>
    </ligand>
</feature>
<keyword evidence="8" id="KW-1185">Reference proteome</keyword>
<feature type="active site" description="Proton acceptor" evidence="3 4">
    <location>
        <position position="245"/>
    </location>
</feature>
<dbReference type="EC" id="2.3.1.-" evidence="3"/>
<feature type="transmembrane region" description="Helical" evidence="5">
    <location>
        <begin position="45"/>
        <end position="66"/>
    </location>
</feature>
<evidence type="ECO:0000313" key="8">
    <source>
        <dbReference type="Proteomes" id="UP001142055"/>
    </source>
</evidence>
<feature type="binding site" evidence="3">
    <location>
        <begin position="330"/>
        <end position="332"/>
    </location>
    <ligand>
        <name>NAD(+)</name>
        <dbReference type="ChEBI" id="CHEBI:57540"/>
    </ligand>
</feature>
<evidence type="ECO:0000256" key="4">
    <source>
        <dbReference type="PROSITE-ProRule" id="PRU00236"/>
    </source>
</evidence>
<keyword evidence="3 4" id="KW-0479">Metal-binding</keyword>
<gene>
    <name evidence="7" type="ORF">RDWZM_006592</name>
</gene>
<dbReference type="InterPro" id="IPR050134">
    <property type="entry name" value="NAD-dep_sirtuin_deacylases"/>
</dbReference>
<feature type="binding site" evidence="3">
    <location>
        <begin position="140"/>
        <end position="159"/>
    </location>
    <ligand>
        <name>NAD(+)</name>
        <dbReference type="ChEBI" id="CHEBI:57540"/>
    </ligand>
</feature>
<dbReference type="EMBL" id="JAPWDV010000002">
    <property type="protein sequence ID" value="KAJ6220780.1"/>
    <property type="molecule type" value="Genomic_DNA"/>
</dbReference>
<dbReference type="Gene3D" id="3.30.1600.10">
    <property type="entry name" value="SIR2/SIRT2 'Small Domain"/>
    <property type="match status" value="1"/>
</dbReference>
<dbReference type="PANTHER" id="PTHR11085:SF10">
    <property type="entry name" value="NAD-DEPENDENT PROTEIN DEACYLASE SIRTUIN-5, MITOCHONDRIAL-RELATED"/>
    <property type="match status" value="1"/>
</dbReference>
<dbReference type="Gene3D" id="3.40.50.1220">
    <property type="entry name" value="TPP-binding domain"/>
    <property type="match status" value="1"/>
</dbReference>
<feature type="binding site" evidence="4">
    <location>
        <position position="290"/>
    </location>
    <ligand>
        <name>Zn(2+)</name>
        <dbReference type="ChEBI" id="CHEBI:29105"/>
    </ligand>
</feature>
<feature type="binding site" evidence="3 4">
    <location>
        <position position="293"/>
    </location>
    <ligand>
        <name>Zn(2+)</name>
        <dbReference type="ChEBI" id="CHEBI:29105"/>
    </ligand>
</feature>
<evidence type="ECO:0000256" key="2">
    <source>
        <dbReference type="ARBA" id="ARBA00023027"/>
    </source>
</evidence>
<keyword evidence="5" id="KW-0472">Membrane</keyword>
<feature type="binding site" evidence="3">
    <location>
        <position position="187"/>
    </location>
    <ligand>
        <name>substrate</name>
    </ligand>
</feature>
<comment type="catalytic activity">
    <reaction evidence="3">
        <text>N(6)-glutaryl-L-lysyl-[protein] + NAD(+) + H2O = 2''-O-glutaryl-ADP-D-ribose + nicotinamide + L-lysyl-[protein]</text>
        <dbReference type="Rhea" id="RHEA:47664"/>
        <dbReference type="Rhea" id="RHEA-COMP:9752"/>
        <dbReference type="Rhea" id="RHEA-COMP:11875"/>
        <dbReference type="ChEBI" id="CHEBI:15377"/>
        <dbReference type="ChEBI" id="CHEBI:17154"/>
        <dbReference type="ChEBI" id="CHEBI:29969"/>
        <dbReference type="ChEBI" id="CHEBI:57540"/>
        <dbReference type="ChEBI" id="CHEBI:87828"/>
        <dbReference type="ChEBI" id="CHEBI:87829"/>
    </reaction>
</comment>
<feature type="domain" description="Deacetylase sirtuin-type" evidence="6">
    <location>
        <begin position="115"/>
        <end position="384"/>
    </location>
</feature>
<evidence type="ECO:0000313" key="7">
    <source>
        <dbReference type="EMBL" id="KAJ6220780.1"/>
    </source>
</evidence>
<accession>A0A9Q0RNQ8</accession>
<comment type="cofactor">
    <cofactor evidence="3">
        <name>Zn(2+)</name>
        <dbReference type="ChEBI" id="CHEBI:29105"/>
    </cofactor>
    <text evidence="3">Binds 1 zinc ion per subunit.</text>
</comment>
<comment type="domain">
    <text evidence="3">In contrast to class I sirtuins, class III sirtuins have only weak deacetylase activity. Difference in substrate specificity is probably due to a larger hydrophobic pocket with 2 residues (Tyr-184 and Arg-187) that bind to malonylated and succinylated substrates and define the specificity.</text>
</comment>
<dbReference type="InterPro" id="IPR003000">
    <property type="entry name" value="Sirtuin"/>
</dbReference>
<comment type="similarity">
    <text evidence="3">Belongs to the sirtuin family. Class III subfamily.</text>
</comment>
<dbReference type="Proteomes" id="UP001142055">
    <property type="component" value="Chromosome 2"/>
</dbReference>
<name>A0A9Q0RNQ8_BLOTA</name>
<keyword evidence="1 3" id="KW-0808">Transferase</keyword>
<dbReference type="GO" id="GO:0008270">
    <property type="term" value="F:zinc ion binding"/>
    <property type="evidence" value="ECO:0007669"/>
    <property type="project" value="UniProtKB-UniRule"/>
</dbReference>
<evidence type="ECO:0000256" key="3">
    <source>
        <dbReference type="HAMAP-Rule" id="MF_03160"/>
    </source>
</evidence>
<feature type="binding site" evidence="3 4">
    <location>
        <position position="253"/>
    </location>
    <ligand>
        <name>Zn(2+)</name>
        <dbReference type="ChEBI" id="CHEBI:29105"/>
    </ligand>
</feature>
<proteinExistence type="inferred from homology"/>
<dbReference type="GO" id="GO:0017136">
    <property type="term" value="F:histone deacetylase activity, NAD-dependent"/>
    <property type="evidence" value="ECO:0007669"/>
    <property type="project" value="TreeGrafter"/>
</dbReference>
<feature type="transmembrane region" description="Helical" evidence="5">
    <location>
        <begin position="12"/>
        <end position="33"/>
    </location>
</feature>
<dbReference type="Pfam" id="PF02146">
    <property type="entry name" value="SIR2"/>
    <property type="match status" value="1"/>
</dbReference>
<evidence type="ECO:0000256" key="1">
    <source>
        <dbReference type="ARBA" id="ARBA00022679"/>
    </source>
</evidence>
<dbReference type="GO" id="GO:0036055">
    <property type="term" value="F:protein-succinyllysine desuccinylase activity"/>
    <property type="evidence" value="ECO:0007669"/>
    <property type="project" value="UniProtKB-UniRule"/>
</dbReference>
<comment type="catalytic activity">
    <reaction evidence="3">
        <text>N(6)-malonyl-L-lysyl-[protein] + NAD(+) + H2O = 2''-O-malonyl-ADP-D-ribose + nicotinamide + L-lysyl-[protein]</text>
        <dbReference type="Rhea" id="RHEA:47672"/>
        <dbReference type="Rhea" id="RHEA-COMP:9752"/>
        <dbReference type="Rhea" id="RHEA-COMP:11878"/>
        <dbReference type="ChEBI" id="CHEBI:15377"/>
        <dbReference type="ChEBI" id="CHEBI:17154"/>
        <dbReference type="ChEBI" id="CHEBI:29969"/>
        <dbReference type="ChEBI" id="CHEBI:57540"/>
        <dbReference type="ChEBI" id="CHEBI:87831"/>
        <dbReference type="ChEBI" id="CHEBI:87833"/>
    </reaction>
</comment>
<dbReference type="GO" id="GO:0036054">
    <property type="term" value="F:protein-malonyllysine demalonylase activity"/>
    <property type="evidence" value="ECO:0007669"/>
    <property type="project" value="UniProtKB-UniRule"/>
</dbReference>
<keyword evidence="3 4" id="KW-0862">Zinc</keyword>
<keyword evidence="5" id="KW-1133">Transmembrane helix</keyword>
<sequence length="384" mass="43196">MFGAGQPKRSGPMQLIFLFSSAVITLILFIYLITHGVPWTNFEVILLSIVTIVMIGSIVGFIFGAIRTYCWRTSISTNPTPMTQYLNPPPIGSSEAEFQNELAYNHLLQNLMGPKRNYSSDVAKFRKIFDQSQRVVALTGAGISAESGVPTFRGDGGLWRQHQATDLANPEAFERDPSLVWQFYEYRRQLVATKSPNNAHLTLAKLQKKVHPTELVRQEKYLYIVTQNVDELHSRAGSRAVIELHGSMFKTRCTGCKKVKENYNNPITPALANITEIDEKKIPRDQLPHCELCNQLLRPHVVWFNESLNPRDFEFVVELINECDLLLVIGTSSLVHPANMFAPNVARRGGTVAEFNLEPTTKLKKSFFFPGPCGESLPKIFPDA</sequence>
<feature type="binding site" evidence="4">
    <location>
        <position position="256"/>
    </location>
    <ligand>
        <name>Zn(2+)</name>
        <dbReference type="ChEBI" id="CHEBI:29105"/>
    </ligand>
</feature>
<dbReference type="AlphaFoldDB" id="A0A9Q0RNQ8"/>
<dbReference type="GO" id="GO:0005634">
    <property type="term" value="C:nucleus"/>
    <property type="evidence" value="ECO:0007669"/>
    <property type="project" value="TreeGrafter"/>
</dbReference>
<comment type="caution">
    <text evidence="3">Lacks conserved residue(s) required for the propagation of feature annotation.</text>
</comment>
<comment type="function">
    <text evidence="3">NAD-dependent lysine demalonylase, desuccinylase and deglutarylase that specifically removes malonyl, succinyl and glutaryl groups on target proteins. Has weak NAD-dependent protein deacetylase activity; however this activity may not be physiologically relevant in vivo.</text>
</comment>
<dbReference type="PROSITE" id="PS50305">
    <property type="entry name" value="SIRTUIN"/>
    <property type="match status" value="1"/>
</dbReference>
<dbReference type="InterPro" id="IPR027546">
    <property type="entry name" value="Sirtuin_class_III"/>
</dbReference>
<feature type="binding site" evidence="3">
    <location>
        <position position="184"/>
    </location>
    <ligand>
        <name>substrate</name>
    </ligand>
</feature>
<keyword evidence="2 3" id="KW-0520">NAD</keyword>
<keyword evidence="5" id="KW-0812">Transmembrane</keyword>
<reference evidence="7" key="1">
    <citation type="submission" date="2022-12" db="EMBL/GenBank/DDBJ databases">
        <title>Genome assemblies of Blomia tropicalis.</title>
        <authorList>
            <person name="Cui Y."/>
        </authorList>
    </citation>
    <scope>NUCLEOTIDE SEQUENCE</scope>
    <source>
        <tissue evidence="7">Adult mites</tissue>
    </source>
</reference>
<feature type="binding site" evidence="3">
    <location>
        <begin position="356"/>
        <end position="358"/>
    </location>
    <ligand>
        <name>NAD(+)</name>
        <dbReference type="ChEBI" id="CHEBI:57540"/>
    </ligand>
</feature>
<organism evidence="7 8">
    <name type="scientific">Blomia tropicalis</name>
    <name type="common">Mite</name>
    <dbReference type="NCBI Taxonomy" id="40697"/>
    <lineage>
        <taxon>Eukaryota</taxon>
        <taxon>Metazoa</taxon>
        <taxon>Ecdysozoa</taxon>
        <taxon>Arthropoda</taxon>
        <taxon>Chelicerata</taxon>
        <taxon>Arachnida</taxon>
        <taxon>Acari</taxon>
        <taxon>Acariformes</taxon>
        <taxon>Sarcoptiformes</taxon>
        <taxon>Astigmata</taxon>
        <taxon>Glycyphagoidea</taxon>
        <taxon>Echimyopodidae</taxon>
        <taxon>Blomia</taxon>
    </lineage>
</organism>
<feature type="binding site" evidence="3">
    <location>
        <begin position="227"/>
        <end position="230"/>
    </location>
    <ligand>
        <name>NAD(+)</name>
        <dbReference type="ChEBI" id="CHEBI:57540"/>
    </ligand>
</feature>
<comment type="caution">
    <text evidence="7">The sequence shown here is derived from an EMBL/GenBank/DDBJ whole genome shotgun (WGS) entry which is preliminary data.</text>
</comment>
<dbReference type="GO" id="GO:0005739">
    <property type="term" value="C:mitochondrion"/>
    <property type="evidence" value="ECO:0007669"/>
    <property type="project" value="UniProtKB-SubCell"/>
</dbReference>
<dbReference type="CDD" id="cd01412">
    <property type="entry name" value="SIRT5_Af1_CobB"/>
    <property type="match status" value="1"/>
</dbReference>
<dbReference type="HAMAP" id="MF_01121">
    <property type="entry name" value="Sirtuin_ClassIII"/>
    <property type="match status" value="1"/>
</dbReference>
<evidence type="ECO:0000256" key="5">
    <source>
        <dbReference type="SAM" id="Phobius"/>
    </source>
</evidence>